<proteinExistence type="predicted"/>
<evidence type="ECO:0000313" key="2">
    <source>
        <dbReference type="EMBL" id="KAL2916792.1"/>
    </source>
</evidence>
<feature type="region of interest" description="Disordered" evidence="1">
    <location>
        <begin position="339"/>
        <end position="377"/>
    </location>
</feature>
<evidence type="ECO:0000256" key="1">
    <source>
        <dbReference type="SAM" id="MobiDB-lite"/>
    </source>
</evidence>
<evidence type="ECO:0000313" key="3">
    <source>
        <dbReference type="Proteomes" id="UP001527925"/>
    </source>
</evidence>
<dbReference type="SUPFAM" id="SSF140860">
    <property type="entry name" value="Pseudo ankyrin repeat-like"/>
    <property type="match status" value="1"/>
</dbReference>
<keyword evidence="3" id="KW-1185">Reference proteome</keyword>
<accession>A0ABR4NB86</accession>
<reference evidence="2 3" key="1">
    <citation type="submission" date="2023-09" db="EMBL/GenBank/DDBJ databases">
        <title>Pangenome analysis of Batrachochytrium dendrobatidis and related Chytrids.</title>
        <authorList>
            <person name="Yacoub M.N."/>
            <person name="Stajich J.E."/>
            <person name="James T.Y."/>
        </authorList>
    </citation>
    <scope>NUCLEOTIDE SEQUENCE [LARGE SCALE GENOMIC DNA]</scope>
    <source>
        <strain evidence="2 3">JEL0888</strain>
    </source>
</reference>
<name>A0ABR4NB86_9FUNG</name>
<comment type="caution">
    <text evidence="2">The sequence shown here is derived from an EMBL/GenBank/DDBJ whole genome shotgun (WGS) entry which is preliminary data.</text>
</comment>
<gene>
    <name evidence="2" type="ORF">HK105_203571</name>
</gene>
<dbReference type="EMBL" id="JADGIZ020000014">
    <property type="protein sequence ID" value="KAL2916792.1"/>
    <property type="molecule type" value="Genomic_DNA"/>
</dbReference>
<protein>
    <submittedName>
        <fullName evidence="2">Uncharacterized protein</fullName>
    </submittedName>
</protein>
<organism evidence="2 3">
    <name type="scientific">Polyrhizophydium stewartii</name>
    <dbReference type="NCBI Taxonomy" id="2732419"/>
    <lineage>
        <taxon>Eukaryota</taxon>
        <taxon>Fungi</taxon>
        <taxon>Fungi incertae sedis</taxon>
        <taxon>Chytridiomycota</taxon>
        <taxon>Chytridiomycota incertae sedis</taxon>
        <taxon>Chytridiomycetes</taxon>
        <taxon>Rhizophydiales</taxon>
        <taxon>Rhizophydiales incertae sedis</taxon>
        <taxon>Polyrhizophydium</taxon>
    </lineage>
</organism>
<sequence>MLEWFERFSPLCRAELDSITPRLLEHLWIEVLQSEWQGDLETTPRPNPASPVWLRAATRGTLDRIRPFVDPVILHRLVLRFGFNKLLNHPVVARDAGKLLLEAFRFGRLRAAKELYRIAGNFPLPANVLDVAASSDSTEMIEWLKPIVSRDCTEQAFVNAFVSAFVNAFVNGRVEMLRFLKRRLPDVFASLTTKTIGFSNHIPALVWLKNNRPELLTAKTLELAIDPGSLDAISWIVRVGRIKITLEIYHLVLFKNRPDLLEWMQYMTTFSYSTCIFGVMVNKFAAPSKDRLIEWMQKRYPGFVTQQTLEIAICLKQRRLISFPVSNYRAELLQSTRSASESARIKSPRLLGADFGGDAAEQPDADSGEGPSGAAQQ</sequence>
<dbReference type="Proteomes" id="UP001527925">
    <property type="component" value="Unassembled WGS sequence"/>
</dbReference>